<feature type="region of interest" description="Disordered" evidence="7">
    <location>
        <begin position="82"/>
        <end position="101"/>
    </location>
</feature>
<dbReference type="GO" id="GO:0005634">
    <property type="term" value="C:nucleus"/>
    <property type="evidence" value="ECO:0007669"/>
    <property type="project" value="TreeGrafter"/>
</dbReference>
<dbReference type="PANTHER" id="PTHR31944:SF129">
    <property type="entry name" value="ASPYRIDONES CLUSTER REGULATOR APDR-RELATED"/>
    <property type="match status" value="1"/>
</dbReference>
<gene>
    <name evidence="9" type="ORF">CONLIGDRAFT_615196</name>
</gene>
<dbReference type="GO" id="GO:0000978">
    <property type="term" value="F:RNA polymerase II cis-regulatory region sequence-specific DNA binding"/>
    <property type="evidence" value="ECO:0007669"/>
    <property type="project" value="TreeGrafter"/>
</dbReference>
<evidence type="ECO:0000256" key="3">
    <source>
        <dbReference type="ARBA" id="ARBA00023015"/>
    </source>
</evidence>
<keyword evidence="2" id="KW-0862">Zinc</keyword>
<keyword evidence="10" id="KW-1185">Reference proteome</keyword>
<dbReference type="SUPFAM" id="SSF57701">
    <property type="entry name" value="Zn2/Cys6 DNA-binding domain"/>
    <property type="match status" value="1"/>
</dbReference>
<dbReference type="InParanoid" id="A0A1J7IPB5"/>
<name>A0A1J7IPB5_9PEZI</name>
<dbReference type="PANTHER" id="PTHR31944">
    <property type="entry name" value="HEME-RESPONSIVE ZINC FINGER TRANSCRIPTION FACTOR HAP1"/>
    <property type="match status" value="1"/>
</dbReference>
<evidence type="ECO:0000256" key="5">
    <source>
        <dbReference type="ARBA" id="ARBA00023163"/>
    </source>
</evidence>
<dbReference type="InterPro" id="IPR001138">
    <property type="entry name" value="Zn2Cys6_DnaBD"/>
</dbReference>
<keyword evidence="5" id="KW-0804">Transcription</keyword>
<dbReference type="SMART" id="SM00906">
    <property type="entry name" value="Fungal_trans"/>
    <property type="match status" value="1"/>
</dbReference>
<dbReference type="FunCoup" id="A0A1J7IPB5">
    <property type="interactions" value="1213"/>
</dbReference>
<keyword evidence="3" id="KW-0805">Transcription regulation</keyword>
<proteinExistence type="predicted"/>
<evidence type="ECO:0000256" key="7">
    <source>
        <dbReference type="SAM" id="MobiDB-lite"/>
    </source>
</evidence>
<dbReference type="PROSITE" id="PS00463">
    <property type="entry name" value="ZN2_CY6_FUNGAL_1"/>
    <property type="match status" value="1"/>
</dbReference>
<evidence type="ECO:0000256" key="6">
    <source>
        <dbReference type="ARBA" id="ARBA00023242"/>
    </source>
</evidence>
<dbReference type="InterPro" id="IPR036864">
    <property type="entry name" value="Zn2-C6_fun-type_DNA-bd_sf"/>
</dbReference>
<dbReference type="Pfam" id="PF04082">
    <property type="entry name" value="Fungal_trans"/>
    <property type="match status" value="1"/>
</dbReference>
<dbReference type="CDD" id="cd00067">
    <property type="entry name" value="GAL4"/>
    <property type="match status" value="1"/>
</dbReference>
<feature type="domain" description="Zn(2)-C6 fungal-type" evidence="8">
    <location>
        <begin position="14"/>
        <end position="43"/>
    </location>
</feature>
<dbReference type="Pfam" id="PF00172">
    <property type="entry name" value="Zn_clus"/>
    <property type="match status" value="1"/>
</dbReference>
<dbReference type="Proteomes" id="UP000182658">
    <property type="component" value="Unassembled WGS sequence"/>
</dbReference>
<keyword evidence="1" id="KW-0479">Metal-binding</keyword>
<evidence type="ECO:0000256" key="4">
    <source>
        <dbReference type="ARBA" id="ARBA00023125"/>
    </source>
</evidence>
<dbReference type="InterPro" id="IPR007219">
    <property type="entry name" value="XnlR_reg_dom"/>
</dbReference>
<evidence type="ECO:0000256" key="2">
    <source>
        <dbReference type="ARBA" id="ARBA00022833"/>
    </source>
</evidence>
<evidence type="ECO:0000256" key="1">
    <source>
        <dbReference type="ARBA" id="ARBA00022723"/>
    </source>
</evidence>
<dbReference type="AlphaFoldDB" id="A0A1J7IPB5"/>
<dbReference type="InterPro" id="IPR051430">
    <property type="entry name" value="Fungal_TF_Env_Response"/>
</dbReference>
<accession>A0A1J7IPB5</accession>
<dbReference type="GO" id="GO:0008270">
    <property type="term" value="F:zinc ion binding"/>
    <property type="evidence" value="ECO:0007669"/>
    <property type="project" value="InterPro"/>
</dbReference>
<dbReference type="CDD" id="cd12148">
    <property type="entry name" value="fungal_TF_MHR"/>
    <property type="match status" value="1"/>
</dbReference>
<evidence type="ECO:0000259" key="8">
    <source>
        <dbReference type="PROSITE" id="PS50048"/>
    </source>
</evidence>
<dbReference type="OrthoDB" id="4337792at2759"/>
<organism evidence="9 10">
    <name type="scientific">Coniochaeta ligniaria NRRL 30616</name>
    <dbReference type="NCBI Taxonomy" id="1408157"/>
    <lineage>
        <taxon>Eukaryota</taxon>
        <taxon>Fungi</taxon>
        <taxon>Dikarya</taxon>
        <taxon>Ascomycota</taxon>
        <taxon>Pezizomycotina</taxon>
        <taxon>Sordariomycetes</taxon>
        <taxon>Sordariomycetidae</taxon>
        <taxon>Coniochaetales</taxon>
        <taxon>Coniochaetaceae</taxon>
        <taxon>Coniochaeta</taxon>
    </lineage>
</organism>
<protein>
    <recommendedName>
        <fullName evidence="8">Zn(2)-C6 fungal-type domain-containing protein</fullName>
    </recommendedName>
</protein>
<dbReference type="Gene3D" id="4.10.240.10">
    <property type="entry name" value="Zn(2)-C6 fungal-type DNA-binding domain"/>
    <property type="match status" value="1"/>
</dbReference>
<evidence type="ECO:0000313" key="10">
    <source>
        <dbReference type="Proteomes" id="UP000182658"/>
    </source>
</evidence>
<feature type="region of interest" description="Disordered" evidence="7">
    <location>
        <begin position="439"/>
        <end position="464"/>
    </location>
</feature>
<dbReference type="SMART" id="SM00066">
    <property type="entry name" value="GAL4"/>
    <property type="match status" value="1"/>
</dbReference>
<keyword evidence="4" id="KW-0238">DNA-binding</keyword>
<reference evidence="9 10" key="1">
    <citation type="submission" date="2016-10" db="EMBL/GenBank/DDBJ databases">
        <title>Draft genome sequence of Coniochaeta ligniaria NRRL30616, a lignocellulolytic fungus for bioabatement of inhibitors in plant biomass hydrolysates.</title>
        <authorList>
            <consortium name="DOE Joint Genome Institute"/>
            <person name="Jimenez D.J."/>
            <person name="Hector R.E."/>
            <person name="Riley R."/>
            <person name="Sun H."/>
            <person name="Grigoriev I.V."/>
            <person name="Van Elsas J.D."/>
            <person name="Nichols N.N."/>
        </authorList>
    </citation>
    <scope>NUCLEOTIDE SEQUENCE [LARGE SCALE GENOMIC DNA]</scope>
    <source>
        <strain evidence="9 10">NRRL 30616</strain>
    </source>
</reference>
<dbReference type="PROSITE" id="PS50048">
    <property type="entry name" value="ZN2_CY6_FUNGAL_2"/>
    <property type="match status" value="1"/>
</dbReference>
<sequence length="741" mass="83024">MERESRRRRRPALSCLECRRRKIKCDRNDPCAHCVSTKSPCSYKTFNDKSVFQPQPQQGAGSWRLASSLSASPLALAEVQQTSTNNSISEHGNHPSGPRIVIPPAVRQDGIPNALGRDDTRPTESVRATEPDLRDLFKRVQKLEESSASNPIHGLSQTGRDILARQCGLQDSQIILNKTRILRWSHWMGTAQEFVPIIACYDSATSHDQDYSIQDPETRALLTQMGELLQKCKDLARRIKAGRPSGCLSCLEFNLVPPSREVADKMVTVYVRSFESTYRILHIPSFWADYQRFWNNPGRVAIDLRLKILLIIGIGASLSNAEDLDVGFRTRVYQWIHAAQTWLSGPLKKDRLEITGLQVYCLTILARQIFSIGGDLVWMSTGSLIHRAMQMGLHRDPKHLPAMSVLQAELRRRLWATILELVVQSSLDSAMPPRISFDEFDTDPPANNNDEEIDESTTVLQPNPRSTYTATSMQLILLDSLPTRLRILQLLSGLQSELCYLDVLKLSSEITETCRAYNNFLNGNEASGVSPFHRNLLDFLVRRFLIPLHCPFARKARTNPLFNYSLNISLDTAMAIVSPEPDEGFSRLMVIGGGLFSEGVRCAITAISFELIAQTEAQSLAGTLHRNSQHRELLKQALQDLILSSLERIRQGETNIKMHMFLCMIMALVEATEAGTSRQRRIAQSGKDSLELCHNILKAMVSTVPLPSSSDTFGLTSLGGGQEDYELDLEMGLFFPDEGFA</sequence>
<dbReference type="GO" id="GO:0001228">
    <property type="term" value="F:DNA-binding transcription activator activity, RNA polymerase II-specific"/>
    <property type="evidence" value="ECO:0007669"/>
    <property type="project" value="TreeGrafter"/>
</dbReference>
<evidence type="ECO:0000313" key="9">
    <source>
        <dbReference type="EMBL" id="OIW29326.1"/>
    </source>
</evidence>
<keyword evidence="6" id="KW-0539">Nucleus</keyword>
<dbReference type="EMBL" id="KV875097">
    <property type="protein sequence ID" value="OIW29326.1"/>
    <property type="molecule type" value="Genomic_DNA"/>
</dbReference>
<dbReference type="GO" id="GO:0006351">
    <property type="term" value="P:DNA-templated transcription"/>
    <property type="evidence" value="ECO:0007669"/>
    <property type="project" value="InterPro"/>
</dbReference>